<sequence length="130" mass="13853">MNGNRMNKYGIFIMGVSVVMQAGGAGHEAASARDPFQPLNGAFCAPAETFSGWRMRGVIGQNARWSGWLAQQAAGWRKINTGDVLPGAWRIVRLDKRGAELIAVGRSPQCGPALKSVRLSSPFLSGAGRP</sequence>
<organism evidence="1 2">
    <name type="scientific">Affinibrenneria salicis</name>
    <dbReference type="NCBI Taxonomy" id="2590031"/>
    <lineage>
        <taxon>Bacteria</taxon>
        <taxon>Pseudomonadati</taxon>
        <taxon>Pseudomonadota</taxon>
        <taxon>Gammaproteobacteria</taxon>
        <taxon>Enterobacterales</taxon>
        <taxon>Pectobacteriaceae</taxon>
        <taxon>Affinibrenneria</taxon>
    </lineage>
</organism>
<dbReference type="InterPro" id="IPR019684">
    <property type="entry name" value="HofP"/>
</dbReference>
<accession>A0A5J5FSI6</accession>
<name>A0A5J5FSI6_9GAMM</name>
<dbReference type="Proteomes" id="UP000335415">
    <property type="component" value="Unassembled WGS sequence"/>
</dbReference>
<dbReference type="OrthoDB" id="6434111at2"/>
<evidence type="ECO:0000313" key="1">
    <source>
        <dbReference type="EMBL" id="KAA8996371.1"/>
    </source>
</evidence>
<keyword evidence="2" id="KW-1185">Reference proteome</keyword>
<dbReference type="EMBL" id="VYKJ01000014">
    <property type="protein sequence ID" value="KAA8996371.1"/>
    <property type="molecule type" value="Genomic_DNA"/>
</dbReference>
<protein>
    <submittedName>
        <fullName evidence="1">DUF2531 family protein</fullName>
    </submittedName>
</protein>
<dbReference type="AlphaFoldDB" id="A0A5J5FSI6"/>
<proteinExistence type="predicted"/>
<gene>
    <name evidence="1" type="ORF">FJU30_21500</name>
</gene>
<evidence type="ECO:0000313" key="2">
    <source>
        <dbReference type="Proteomes" id="UP000335415"/>
    </source>
</evidence>
<reference evidence="1 2" key="1">
    <citation type="submission" date="2019-09" db="EMBL/GenBank/DDBJ databases">
        <authorList>
            <person name="Li Y."/>
        </authorList>
    </citation>
    <scope>NUCLEOTIDE SEQUENCE [LARGE SCALE GENOMIC DNA]</scope>
    <source>
        <strain evidence="1 2">L3-3HA</strain>
    </source>
</reference>
<comment type="caution">
    <text evidence="1">The sequence shown here is derived from an EMBL/GenBank/DDBJ whole genome shotgun (WGS) entry which is preliminary data.</text>
</comment>
<dbReference type="Pfam" id="PF10748">
    <property type="entry name" value="HofP"/>
    <property type="match status" value="1"/>
</dbReference>